<dbReference type="RefSeq" id="WP_204719336.1">
    <property type="nucleotide sequence ID" value="NZ_JACSNR010000001.1"/>
</dbReference>
<dbReference type="InterPro" id="IPR013792">
    <property type="entry name" value="RNA3'P_cycl/enolpyr_Trfase_a/b"/>
</dbReference>
<keyword evidence="12" id="KW-0670">Pyruvate</keyword>
<feature type="modified residue" description="2-(S-cysteinyl)pyruvic acid O-phosphothioketal" evidence="12">
    <location>
        <position position="117"/>
    </location>
</feature>
<dbReference type="SUPFAM" id="SSF55205">
    <property type="entry name" value="EPT/RTPC-like"/>
    <property type="match status" value="1"/>
</dbReference>
<evidence type="ECO:0000256" key="2">
    <source>
        <dbReference type="ARBA" id="ARBA00004752"/>
    </source>
</evidence>
<evidence type="ECO:0000313" key="15">
    <source>
        <dbReference type="Proteomes" id="UP000724149"/>
    </source>
</evidence>
<evidence type="ECO:0000256" key="9">
    <source>
        <dbReference type="ARBA" id="ARBA00023316"/>
    </source>
</evidence>
<dbReference type="PANTHER" id="PTHR43783">
    <property type="entry name" value="UDP-N-ACETYLGLUCOSAMINE 1-CARBOXYVINYLTRANSFERASE"/>
    <property type="match status" value="1"/>
</dbReference>
<feature type="binding site" evidence="12">
    <location>
        <position position="93"/>
    </location>
    <ligand>
        <name>UDP-N-acetyl-alpha-D-glucosamine</name>
        <dbReference type="ChEBI" id="CHEBI:57705"/>
    </ligand>
</feature>
<dbReference type="EMBL" id="JACSNR010000001">
    <property type="protein sequence ID" value="MBM6922389.1"/>
    <property type="molecule type" value="Genomic_DNA"/>
</dbReference>
<evidence type="ECO:0000256" key="3">
    <source>
        <dbReference type="ARBA" id="ARBA00022490"/>
    </source>
</evidence>
<keyword evidence="8 12" id="KW-0131">Cell cycle</keyword>
<evidence type="ECO:0000256" key="1">
    <source>
        <dbReference type="ARBA" id="ARBA00004496"/>
    </source>
</evidence>
<keyword evidence="4 12" id="KW-0132">Cell division</keyword>
<evidence type="ECO:0000256" key="5">
    <source>
        <dbReference type="ARBA" id="ARBA00022679"/>
    </source>
</evidence>
<dbReference type="Pfam" id="PF00275">
    <property type="entry name" value="EPSP_synthase"/>
    <property type="match status" value="1"/>
</dbReference>
<feature type="binding site" evidence="12">
    <location>
        <begin position="123"/>
        <end position="127"/>
    </location>
    <ligand>
        <name>UDP-N-acetyl-alpha-D-glucosamine</name>
        <dbReference type="ChEBI" id="CHEBI:57705"/>
    </ligand>
</feature>
<dbReference type="NCBIfam" id="TIGR01072">
    <property type="entry name" value="murA"/>
    <property type="match status" value="1"/>
</dbReference>
<feature type="domain" description="Enolpyruvate transferase" evidence="13">
    <location>
        <begin position="7"/>
        <end position="407"/>
    </location>
</feature>
<reference evidence="14 15" key="1">
    <citation type="journal article" date="2021" name="Sci. Rep.">
        <title>The distribution of antibiotic resistance genes in chicken gut microbiota commensals.</title>
        <authorList>
            <person name="Juricova H."/>
            <person name="Matiasovicova J."/>
            <person name="Kubasova T."/>
            <person name="Cejkova D."/>
            <person name="Rychlik I."/>
        </authorList>
    </citation>
    <scope>NUCLEOTIDE SEQUENCE [LARGE SCALE GENOMIC DNA]</scope>
    <source>
        <strain evidence="14 15">An564</strain>
    </source>
</reference>
<evidence type="ECO:0000259" key="13">
    <source>
        <dbReference type="Pfam" id="PF00275"/>
    </source>
</evidence>
<evidence type="ECO:0000256" key="11">
    <source>
        <dbReference type="ARBA" id="ARBA00047527"/>
    </source>
</evidence>
<evidence type="ECO:0000256" key="12">
    <source>
        <dbReference type="HAMAP-Rule" id="MF_00111"/>
    </source>
</evidence>
<comment type="caution">
    <text evidence="12">Lacks conserved residue(s) required for the propagation of feature annotation.</text>
</comment>
<keyword evidence="5 12" id="KW-0808">Transferase</keyword>
<dbReference type="GO" id="GO:0008760">
    <property type="term" value="F:UDP-N-acetylglucosamine 1-carboxyvinyltransferase activity"/>
    <property type="evidence" value="ECO:0007669"/>
    <property type="project" value="UniProtKB-EC"/>
</dbReference>
<name>A0ABS2GLR9_9FIRM</name>
<evidence type="ECO:0000256" key="10">
    <source>
        <dbReference type="ARBA" id="ARBA00038367"/>
    </source>
</evidence>
<feature type="binding site" evidence="12">
    <location>
        <position position="328"/>
    </location>
    <ligand>
        <name>UDP-N-acetyl-alpha-D-glucosamine</name>
        <dbReference type="ChEBI" id="CHEBI:57705"/>
    </ligand>
</feature>
<comment type="caution">
    <text evidence="14">The sequence shown here is derived from an EMBL/GenBank/DDBJ whole genome shotgun (WGS) entry which is preliminary data.</text>
</comment>
<protein>
    <recommendedName>
        <fullName evidence="12">UDP-N-acetylglucosamine 1-carboxyvinyltransferase</fullName>
        <ecNumber evidence="12">2.5.1.7</ecNumber>
    </recommendedName>
    <alternativeName>
        <fullName evidence="12">Enoylpyruvate transferase</fullName>
    </alternativeName>
    <alternativeName>
        <fullName evidence="12">UDP-N-acetylglucosamine enolpyruvyl transferase</fullName>
        <shortName evidence="12">EPT</shortName>
    </alternativeName>
</protein>
<evidence type="ECO:0000256" key="6">
    <source>
        <dbReference type="ARBA" id="ARBA00022960"/>
    </source>
</evidence>
<dbReference type="InterPro" id="IPR050068">
    <property type="entry name" value="MurA_subfamily"/>
</dbReference>
<comment type="pathway">
    <text evidence="2 12">Cell wall biogenesis; peptidoglycan biosynthesis.</text>
</comment>
<evidence type="ECO:0000256" key="4">
    <source>
        <dbReference type="ARBA" id="ARBA00022618"/>
    </source>
</evidence>
<evidence type="ECO:0000313" key="14">
    <source>
        <dbReference type="EMBL" id="MBM6922389.1"/>
    </source>
</evidence>
<comment type="catalytic activity">
    <reaction evidence="11 12">
        <text>phosphoenolpyruvate + UDP-N-acetyl-alpha-D-glucosamine = UDP-N-acetyl-3-O-(1-carboxyvinyl)-alpha-D-glucosamine + phosphate</text>
        <dbReference type="Rhea" id="RHEA:18681"/>
        <dbReference type="ChEBI" id="CHEBI:43474"/>
        <dbReference type="ChEBI" id="CHEBI:57705"/>
        <dbReference type="ChEBI" id="CHEBI:58702"/>
        <dbReference type="ChEBI" id="CHEBI:68483"/>
        <dbReference type="EC" id="2.5.1.7"/>
    </reaction>
</comment>
<accession>A0ABS2GLR9</accession>
<dbReference type="PANTHER" id="PTHR43783:SF2">
    <property type="entry name" value="UDP-N-ACETYLGLUCOSAMINE 1-CARBOXYVINYLTRANSFERASE 2"/>
    <property type="match status" value="1"/>
</dbReference>
<evidence type="ECO:0000256" key="7">
    <source>
        <dbReference type="ARBA" id="ARBA00022984"/>
    </source>
</evidence>
<feature type="active site" description="Proton donor" evidence="12">
    <location>
        <position position="117"/>
    </location>
</feature>
<comment type="subcellular location">
    <subcellularLocation>
        <location evidence="1 12">Cytoplasm</location>
    </subcellularLocation>
</comment>
<feature type="binding site" evidence="12">
    <location>
        <position position="306"/>
    </location>
    <ligand>
        <name>UDP-N-acetyl-alpha-D-glucosamine</name>
        <dbReference type="ChEBI" id="CHEBI:57705"/>
    </ligand>
</feature>
<dbReference type="NCBIfam" id="NF009470">
    <property type="entry name" value="PRK12830.1"/>
    <property type="match status" value="1"/>
</dbReference>
<organism evidence="14 15">
    <name type="scientific">Hydrogenoanaerobacterium saccharovorans</name>
    <dbReference type="NCBI Taxonomy" id="474960"/>
    <lineage>
        <taxon>Bacteria</taxon>
        <taxon>Bacillati</taxon>
        <taxon>Bacillota</taxon>
        <taxon>Clostridia</taxon>
        <taxon>Eubacteriales</taxon>
        <taxon>Oscillospiraceae</taxon>
        <taxon>Hydrogenoanaerobacterium</taxon>
    </lineage>
</organism>
<dbReference type="CDD" id="cd01555">
    <property type="entry name" value="UdpNAET"/>
    <property type="match status" value="1"/>
</dbReference>
<feature type="binding site" evidence="12">
    <location>
        <begin position="22"/>
        <end position="23"/>
    </location>
    <ligand>
        <name>phosphoenolpyruvate</name>
        <dbReference type="ChEBI" id="CHEBI:58702"/>
    </ligand>
</feature>
<keyword evidence="6 12" id="KW-0133">Cell shape</keyword>
<comment type="similarity">
    <text evidence="10 12">Belongs to the EPSP synthase family. MurA subfamily.</text>
</comment>
<keyword evidence="15" id="KW-1185">Reference proteome</keyword>
<dbReference type="EC" id="2.5.1.7" evidence="12"/>
<gene>
    <name evidence="12" type="primary">murA</name>
    <name evidence="14" type="ORF">H9X81_01595</name>
</gene>
<dbReference type="Proteomes" id="UP000724149">
    <property type="component" value="Unassembled WGS sequence"/>
</dbReference>
<sequence>MEKYVVTGGAVLKGEVTISGAKNAVVAIIPATVLARDVCVIENIPNISDVTALLNILRDLGAKVRLLDKTTVEIDTTHIGEPVVSHELAKPLRASYYFLGSLLGRCGRADVSLPGGCNFGGVRPIDQHIKGFKALGADVSVNYGMVTMDSKELRGEHIYFDVVSVGATINVMLAAVKAKGVTIMENVAKEPHIVDLANFLNSMGADIRGAGTDVIKIHGVDVMHGTNYSIIPDQIEAGTYMVAAAATGGDVLIQNVIPKHLESITDKLRKAGAEVEEFDDSIRVRRTGPILPVNVKTMPHPGFPTDMQPQMATMLCCAGGTSIISEGVWDNRFKYVDELRKMGANIQVDGKVAVIEGVEQLTGAPVRALDLRAGAATLIAGLMADGCTEVEDIHHIERGYSDLVEKLNRLGADIRKVTCSDNETERALS</sequence>
<comment type="function">
    <text evidence="12">Cell wall formation. Adds enolpyruvyl to UDP-N-acetylglucosamine.</text>
</comment>
<dbReference type="InterPro" id="IPR036968">
    <property type="entry name" value="Enolpyruvate_Tfrase_sf"/>
</dbReference>
<dbReference type="InterPro" id="IPR001986">
    <property type="entry name" value="Enolpyruvate_Tfrase_dom"/>
</dbReference>
<dbReference type="InterPro" id="IPR005750">
    <property type="entry name" value="UDP_GlcNAc_COvinyl_MurA"/>
</dbReference>
<dbReference type="NCBIfam" id="NF006873">
    <property type="entry name" value="PRK09369.1"/>
    <property type="match status" value="1"/>
</dbReference>
<evidence type="ECO:0000256" key="8">
    <source>
        <dbReference type="ARBA" id="ARBA00023306"/>
    </source>
</evidence>
<dbReference type="Gene3D" id="3.65.10.10">
    <property type="entry name" value="Enolpyruvate transferase domain"/>
    <property type="match status" value="2"/>
</dbReference>
<keyword evidence="7 12" id="KW-0573">Peptidoglycan synthesis</keyword>
<keyword evidence="3 12" id="KW-0963">Cytoplasm</keyword>
<proteinExistence type="inferred from homology"/>
<dbReference type="HAMAP" id="MF_00111">
    <property type="entry name" value="MurA"/>
    <property type="match status" value="1"/>
</dbReference>
<keyword evidence="9 12" id="KW-0961">Cell wall biogenesis/degradation</keyword>